<evidence type="ECO:0000313" key="3">
    <source>
        <dbReference type="Proteomes" id="UP000009328"/>
    </source>
</evidence>
<organism evidence="2 3">
    <name type="scientific">Wickerhamomyces ciferrii (strain ATCC 14091 / BCRC 22168 / CBS 111 / JCM 3599 / NBRC 0793 / NRRL Y-1031 F-60-10)</name>
    <name type="common">Yeast</name>
    <name type="synonym">Pichia ciferrii</name>
    <dbReference type="NCBI Taxonomy" id="1206466"/>
    <lineage>
        <taxon>Eukaryota</taxon>
        <taxon>Fungi</taxon>
        <taxon>Dikarya</taxon>
        <taxon>Ascomycota</taxon>
        <taxon>Saccharomycotina</taxon>
        <taxon>Saccharomycetes</taxon>
        <taxon>Phaffomycetales</taxon>
        <taxon>Wickerhamomycetaceae</taxon>
        <taxon>Wickerhamomyces</taxon>
    </lineage>
</organism>
<dbReference type="Proteomes" id="UP000009328">
    <property type="component" value="Unassembled WGS sequence"/>
</dbReference>
<evidence type="ECO:0000313" key="2">
    <source>
        <dbReference type="EMBL" id="CCH46410.1"/>
    </source>
</evidence>
<protein>
    <submittedName>
        <fullName evidence="2">Secreted protein</fullName>
    </submittedName>
</protein>
<proteinExistence type="predicted"/>
<dbReference type="EMBL" id="CAIF01000245">
    <property type="protein sequence ID" value="CCH46410.1"/>
    <property type="molecule type" value="Genomic_DNA"/>
</dbReference>
<gene>
    <name evidence="2" type="ORF">BN7_6004</name>
</gene>
<reference evidence="2 3" key="1">
    <citation type="journal article" date="2012" name="Eukaryot. Cell">
        <title>Draft genome sequence of Wickerhamomyces ciferrii NRRL Y-1031 F-60-10.</title>
        <authorList>
            <person name="Schneider J."/>
            <person name="Andrea H."/>
            <person name="Blom J."/>
            <person name="Jaenicke S."/>
            <person name="Ruckert C."/>
            <person name="Schorsch C."/>
            <person name="Szczepanowski R."/>
            <person name="Farwick M."/>
            <person name="Goesmann A."/>
            <person name="Puhler A."/>
            <person name="Schaffer S."/>
            <person name="Tauch A."/>
            <person name="Kohler T."/>
            <person name="Brinkrolf K."/>
        </authorList>
    </citation>
    <scope>NUCLEOTIDE SEQUENCE [LARGE SCALE GENOMIC DNA]</scope>
    <source>
        <strain evidence="3">ATCC 14091 / BCRC 22168 / CBS 111 / JCM 3599 / NBRC 0793 / NRRL Y-1031 F-60-10</strain>
    </source>
</reference>
<sequence length="150" mass="15976">MLFIKTFLTLLLVSITTVLSVDSTPNFFKTLSDSKGNYTLTFTNDQIPINSSSTLSVRGRLLGSNVQVLQVIGSSNIDGGFHPPGSPSGDTSVYASYPIPTNISNNESISLYISVSTIDGSKFPKDVSLNIFGGFSVKGGDSTQFETTFS</sequence>
<accession>K0KMC1</accession>
<evidence type="ECO:0000256" key="1">
    <source>
        <dbReference type="SAM" id="SignalP"/>
    </source>
</evidence>
<dbReference type="InParanoid" id="K0KMC1"/>
<dbReference type="AlphaFoldDB" id="K0KMC1"/>
<name>K0KMC1_WICCF</name>
<feature type="signal peptide" evidence="1">
    <location>
        <begin position="1"/>
        <end position="23"/>
    </location>
</feature>
<feature type="chain" id="PRO_5003834907" evidence="1">
    <location>
        <begin position="24"/>
        <end position="150"/>
    </location>
</feature>
<keyword evidence="1" id="KW-0732">Signal</keyword>
<keyword evidence="3" id="KW-1185">Reference proteome</keyword>
<comment type="caution">
    <text evidence="2">The sequence shown here is derived from an EMBL/GenBank/DDBJ whole genome shotgun (WGS) entry which is preliminary data.</text>
</comment>
<dbReference type="HOGENOM" id="CLU_1741996_0_0_1"/>